<dbReference type="RefSeq" id="XP_033595458.1">
    <property type="nucleotide sequence ID" value="XM_033739965.1"/>
</dbReference>
<feature type="region of interest" description="Disordered" evidence="1">
    <location>
        <begin position="266"/>
        <end position="309"/>
    </location>
</feature>
<evidence type="ECO:0008006" key="4">
    <source>
        <dbReference type="Google" id="ProtNLM"/>
    </source>
</evidence>
<feature type="region of interest" description="Disordered" evidence="1">
    <location>
        <begin position="333"/>
        <end position="407"/>
    </location>
</feature>
<protein>
    <recommendedName>
        <fullName evidence="4">Signal peptide-containing protein</fullName>
    </recommendedName>
</protein>
<reference evidence="2" key="1">
    <citation type="journal article" date="2020" name="Stud. Mycol.">
        <title>101 Dothideomycetes genomes: a test case for predicting lifestyles and emergence of pathogens.</title>
        <authorList>
            <person name="Haridas S."/>
            <person name="Albert R."/>
            <person name="Binder M."/>
            <person name="Bloem J."/>
            <person name="Labutti K."/>
            <person name="Salamov A."/>
            <person name="Andreopoulos B."/>
            <person name="Baker S."/>
            <person name="Barry K."/>
            <person name="Bills G."/>
            <person name="Bluhm B."/>
            <person name="Cannon C."/>
            <person name="Castanera R."/>
            <person name="Culley D."/>
            <person name="Daum C."/>
            <person name="Ezra D."/>
            <person name="Gonzalez J."/>
            <person name="Henrissat B."/>
            <person name="Kuo A."/>
            <person name="Liang C."/>
            <person name="Lipzen A."/>
            <person name="Lutzoni F."/>
            <person name="Magnuson J."/>
            <person name="Mondo S."/>
            <person name="Nolan M."/>
            <person name="Ohm R."/>
            <person name="Pangilinan J."/>
            <person name="Park H.-J."/>
            <person name="Ramirez L."/>
            <person name="Alfaro M."/>
            <person name="Sun H."/>
            <person name="Tritt A."/>
            <person name="Yoshinaga Y."/>
            <person name="Zwiers L.-H."/>
            <person name="Turgeon B."/>
            <person name="Goodwin S."/>
            <person name="Spatafora J."/>
            <person name="Crous P."/>
            <person name="Grigoriev I."/>
        </authorList>
    </citation>
    <scope>NUCLEOTIDE SEQUENCE</scope>
    <source>
        <strain evidence="2">CBS 121739</strain>
    </source>
</reference>
<evidence type="ECO:0000313" key="3">
    <source>
        <dbReference type="Proteomes" id="UP000799437"/>
    </source>
</evidence>
<keyword evidence="3" id="KW-1185">Reference proteome</keyword>
<evidence type="ECO:0000313" key="2">
    <source>
        <dbReference type="EMBL" id="KAF2753007.1"/>
    </source>
</evidence>
<dbReference type="OrthoDB" id="506431at2759"/>
<evidence type="ECO:0000256" key="1">
    <source>
        <dbReference type="SAM" id="MobiDB-lite"/>
    </source>
</evidence>
<dbReference type="Proteomes" id="UP000799437">
    <property type="component" value="Unassembled WGS sequence"/>
</dbReference>
<proteinExistence type="predicted"/>
<feature type="region of interest" description="Disordered" evidence="1">
    <location>
        <begin position="426"/>
        <end position="446"/>
    </location>
</feature>
<feature type="compositionally biased region" description="Polar residues" evidence="1">
    <location>
        <begin position="333"/>
        <end position="376"/>
    </location>
</feature>
<feature type="compositionally biased region" description="Basic and acidic residues" evidence="1">
    <location>
        <begin position="83"/>
        <end position="93"/>
    </location>
</feature>
<feature type="compositionally biased region" description="Basic and acidic residues" evidence="1">
    <location>
        <begin position="55"/>
        <end position="67"/>
    </location>
</feature>
<feature type="compositionally biased region" description="Polar residues" evidence="1">
    <location>
        <begin position="96"/>
        <end position="107"/>
    </location>
</feature>
<feature type="region of interest" description="Disordered" evidence="1">
    <location>
        <begin position="25"/>
        <end position="111"/>
    </location>
</feature>
<feature type="compositionally biased region" description="Low complexity" evidence="1">
    <location>
        <begin position="288"/>
        <end position="299"/>
    </location>
</feature>
<accession>A0A6A6VUR6</accession>
<feature type="compositionally biased region" description="Polar residues" evidence="1">
    <location>
        <begin position="391"/>
        <end position="400"/>
    </location>
</feature>
<dbReference type="GeneID" id="54481019"/>
<organism evidence="2 3">
    <name type="scientific">Pseudovirgaria hyperparasitica</name>
    <dbReference type="NCBI Taxonomy" id="470096"/>
    <lineage>
        <taxon>Eukaryota</taxon>
        <taxon>Fungi</taxon>
        <taxon>Dikarya</taxon>
        <taxon>Ascomycota</taxon>
        <taxon>Pezizomycotina</taxon>
        <taxon>Dothideomycetes</taxon>
        <taxon>Dothideomycetes incertae sedis</taxon>
        <taxon>Acrospermales</taxon>
        <taxon>Acrospermaceae</taxon>
        <taxon>Pseudovirgaria</taxon>
    </lineage>
</organism>
<name>A0A6A6VUR6_9PEZI</name>
<gene>
    <name evidence="2" type="ORF">EJ05DRAFT_230013</name>
</gene>
<feature type="compositionally biased region" description="Low complexity" evidence="1">
    <location>
        <begin position="434"/>
        <end position="445"/>
    </location>
</feature>
<feature type="region of interest" description="Disordered" evidence="1">
    <location>
        <begin position="215"/>
        <end position="251"/>
    </location>
</feature>
<sequence length="498" mass="55276">MSLMRGIQSAVFHYLSCAPCTQAAHRKKLRRDAKRDKAEREKLETEQPELYWHPHPNDTNEHWREEIILGPGPPPRRTKGKKSREGSRRDHVPSRAGTQGSITSHGGSSLDVPLKAFTIPDGRKSDDTLDGDNWNRKRYQREDEELWGFEDADEIQSQHSKLGGSIAARISRPGTAFSSTDSYFGRGPPVNDMHPPVVSMPSSYARDNKWMLQPPPKAKVMNGKVRANSRSRSGSGGSGGSGASSKVELSLQRQVSEKRLFEKMQRGETPEMPTCSRGGSCRAPSRGLTYDTNTYTNTLPKPSRKTRRAKTDSLMLPTNHTGSSSETMVQTLTMDASPQSNRPTSSSGFIRISTTAQRPNITVTESDGLENATSKSVIRDENHVRPKKLQHTNTGSSDSRSPGMGRRLPLFLSDYSLNAFQDRFTPASNTQKQSSSSTERSLELLPPAHIKSSAISGAQYPDEKQPIRDIEWGGSGFGVSREWIGDMQHVQNRWSMDI</sequence>
<feature type="compositionally biased region" description="Basic and acidic residues" evidence="1">
    <location>
        <begin position="33"/>
        <end position="45"/>
    </location>
</feature>
<dbReference type="AlphaFoldDB" id="A0A6A6VUR6"/>
<dbReference type="EMBL" id="ML996588">
    <property type="protein sequence ID" value="KAF2753007.1"/>
    <property type="molecule type" value="Genomic_DNA"/>
</dbReference>